<dbReference type="EMBL" id="CP013970">
    <property type="protein sequence ID" value="AXF75340.1"/>
    <property type="molecule type" value="Genomic_DNA"/>
</dbReference>
<accession>A0A345CPH3</accession>
<dbReference type="Proteomes" id="UP000264980">
    <property type="component" value="Chromosome"/>
</dbReference>
<evidence type="ECO:0000313" key="1">
    <source>
        <dbReference type="EMBL" id="AXF75340.1"/>
    </source>
</evidence>
<gene>
    <name evidence="1" type="ORF">AV903_03245</name>
</gene>
<evidence type="ECO:0008006" key="3">
    <source>
        <dbReference type="Google" id="ProtNLM"/>
    </source>
</evidence>
<name>A0A345CPH3_9GAMM</name>
<sequence>MPMDKLPDITLPVWMNRGEPLTLASASKTWWQRVYGWLTFPLAQIDVDTCDSQLLSLLAWQRDVTRIRHEPLALFRRRVKYAFVNAQDAGSRAGFERIFQRLEIGTLVQLERQFAADWDVIVLRIDDEQLTHNNVLMMNLVRQYGRTCRRYFFDVLNQHAVTVRPGEFSRLAGFHSAKYEG</sequence>
<dbReference type="InterPro" id="IPR006521">
    <property type="entry name" value="Tail_protein_I"/>
</dbReference>
<dbReference type="AlphaFoldDB" id="A0A345CPH3"/>
<evidence type="ECO:0000313" key="2">
    <source>
        <dbReference type="Proteomes" id="UP000264980"/>
    </source>
</evidence>
<reference evidence="1 2" key="1">
    <citation type="submission" date="2016-01" db="EMBL/GenBank/DDBJ databases">
        <authorList>
            <person name="Oliw E.H."/>
        </authorList>
    </citation>
    <scope>NUCLEOTIDE SEQUENCE [LARGE SCALE GENOMIC DNA]</scope>
    <source>
        <strain evidence="1 2">MDcuke</strain>
    </source>
</reference>
<dbReference type="Pfam" id="PF09684">
    <property type="entry name" value="Tail_P2_I"/>
    <property type="match status" value="1"/>
</dbReference>
<protein>
    <recommendedName>
        <fullName evidence="3">Phage tail protein</fullName>
    </recommendedName>
</protein>
<organism evidence="1 2">
    <name type="scientific">Erwinia tracheiphila</name>
    <dbReference type="NCBI Taxonomy" id="65700"/>
    <lineage>
        <taxon>Bacteria</taxon>
        <taxon>Pseudomonadati</taxon>
        <taxon>Pseudomonadota</taxon>
        <taxon>Gammaproteobacteria</taxon>
        <taxon>Enterobacterales</taxon>
        <taxon>Erwiniaceae</taxon>
        <taxon>Erwinia</taxon>
    </lineage>
</organism>
<proteinExistence type="predicted"/>